<comment type="subcellular location">
    <subcellularLocation>
        <location evidence="5">Cell inner membrane</location>
        <topology evidence="5">Single-pass membrane protein</topology>
        <orientation evidence="5">Periplasmic side</orientation>
    </subcellularLocation>
    <subcellularLocation>
        <location evidence="1">Membrane</location>
        <topology evidence="1">Single-pass membrane protein</topology>
    </subcellularLocation>
</comment>
<keyword evidence="5" id="KW-0735">Signal-anchor</keyword>
<keyword evidence="3 5" id="KW-1133">Transmembrane helix</keyword>
<dbReference type="PROSITE" id="PS52015">
    <property type="entry name" value="TONB_CTD"/>
    <property type="match status" value="1"/>
</dbReference>
<dbReference type="RefSeq" id="WP_169210566.1">
    <property type="nucleotide sequence ID" value="NZ_JAATNW010000004.1"/>
</dbReference>
<organism evidence="7 8">
    <name type="scientific">Alteromonas ponticola</name>
    <dbReference type="NCBI Taxonomy" id="2720613"/>
    <lineage>
        <taxon>Bacteria</taxon>
        <taxon>Pseudomonadati</taxon>
        <taxon>Pseudomonadota</taxon>
        <taxon>Gammaproteobacteria</taxon>
        <taxon>Alteromonadales</taxon>
        <taxon>Alteromonadaceae</taxon>
        <taxon>Alteromonas/Salinimonas group</taxon>
        <taxon>Alteromonas</taxon>
    </lineage>
</organism>
<name>A0ABX1R0K8_9ALTE</name>
<dbReference type="NCBIfam" id="TIGR01352">
    <property type="entry name" value="tonB_Cterm"/>
    <property type="match status" value="1"/>
</dbReference>
<proteinExistence type="inferred from homology"/>
<evidence type="ECO:0000259" key="6">
    <source>
        <dbReference type="PROSITE" id="PS52015"/>
    </source>
</evidence>
<dbReference type="CDD" id="cd07341">
    <property type="entry name" value="M56_BlaR1_MecR1_like"/>
    <property type="match status" value="1"/>
</dbReference>
<dbReference type="EMBL" id="JAATNW010000004">
    <property type="protein sequence ID" value="NMH60002.1"/>
    <property type="molecule type" value="Genomic_DNA"/>
</dbReference>
<evidence type="ECO:0000256" key="4">
    <source>
        <dbReference type="ARBA" id="ARBA00023136"/>
    </source>
</evidence>
<keyword evidence="5" id="KW-0813">Transport</keyword>
<accession>A0ABX1R0K8</accession>
<dbReference type="InterPro" id="IPR037682">
    <property type="entry name" value="TonB_C"/>
</dbReference>
<feature type="transmembrane region" description="Helical" evidence="5">
    <location>
        <begin position="183"/>
        <end position="206"/>
    </location>
</feature>
<dbReference type="PRINTS" id="PR01374">
    <property type="entry name" value="TONBPROTEIN"/>
</dbReference>
<comment type="caution">
    <text evidence="7">The sequence shown here is derived from an EMBL/GenBank/DDBJ whole genome shotgun (WGS) entry which is preliminary data.</text>
</comment>
<reference evidence="7 8" key="1">
    <citation type="submission" date="2020-03" db="EMBL/GenBank/DDBJ databases">
        <title>Alteromonas ponticola sp. nov., isolated from seawater.</title>
        <authorList>
            <person name="Yoon J.-H."/>
            <person name="Kim Y.-O."/>
        </authorList>
    </citation>
    <scope>NUCLEOTIDE SEQUENCE [LARGE SCALE GENOMIC DNA]</scope>
    <source>
        <strain evidence="7 8">MYP5</strain>
    </source>
</reference>
<feature type="domain" description="TonB C-terminal" evidence="6">
    <location>
        <begin position="299"/>
        <end position="390"/>
    </location>
</feature>
<keyword evidence="5" id="KW-0997">Cell inner membrane</keyword>
<comment type="similarity">
    <text evidence="5">Belongs to the TonB family.</text>
</comment>
<dbReference type="PANTHER" id="PTHR34978">
    <property type="entry name" value="POSSIBLE SENSOR-TRANSDUCER PROTEIN BLAR"/>
    <property type="match status" value="1"/>
</dbReference>
<dbReference type="Pfam" id="PF03544">
    <property type="entry name" value="TonB_C"/>
    <property type="match status" value="1"/>
</dbReference>
<evidence type="ECO:0000256" key="3">
    <source>
        <dbReference type="ARBA" id="ARBA00022989"/>
    </source>
</evidence>
<evidence type="ECO:0000256" key="2">
    <source>
        <dbReference type="ARBA" id="ARBA00022692"/>
    </source>
</evidence>
<dbReference type="InterPro" id="IPR052173">
    <property type="entry name" value="Beta-lactam_resp_regulator"/>
</dbReference>
<keyword evidence="8" id="KW-1185">Reference proteome</keyword>
<dbReference type="SUPFAM" id="SSF74653">
    <property type="entry name" value="TolA/TonB C-terminal domain"/>
    <property type="match status" value="1"/>
</dbReference>
<feature type="transmembrane region" description="Helical" evidence="5">
    <location>
        <begin position="89"/>
        <end position="108"/>
    </location>
</feature>
<dbReference type="PANTHER" id="PTHR34978:SF3">
    <property type="entry name" value="SLR0241 PROTEIN"/>
    <property type="match status" value="1"/>
</dbReference>
<dbReference type="Proteomes" id="UP000709336">
    <property type="component" value="Unassembled WGS sequence"/>
</dbReference>
<dbReference type="InterPro" id="IPR003538">
    <property type="entry name" value="TonB"/>
</dbReference>
<feature type="transmembrane region" description="Helical" evidence="5">
    <location>
        <begin position="33"/>
        <end position="56"/>
    </location>
</feature>
<dbReference type="Pfam" id="PF05569">
    <property type="entry name" value="Peptidase_M56"/>
    <property type="match status" value="1"/>
</dbReference>
<gene>
    <name evidence="7" type="ORF">HCJ96_08240</name>
</gene>
<dbReference type="InterPro" id="IPR006260">
    <property type="entry name" value="TonB/TolA_C"/>
</dbReference>
<evidence type="ECO:0000313" key="7">
    <source>
        <dbReference type="EMBL" id="NMH60002.1"/>
    </source>
</evidence>
<comment type="caution">
    <text evidence="5">Lacks conserved residue(s) required for the propagation of feature annotation.</text>
</comment>
<sequence>MIEWLWQQTLICSLIISAIMLLKPLVIKQMGAVSYYVTWAIVPVYLLSDLLMPTLFSFQSTQLTSYLVTAQSQQQLIFNSLAPHASSLLLFWLTGVIAFAMWIGISHWRMTRLLDLQQQSCISRLNYKSTMVAVMACENVSAPFITRTPAYTIIVPTQFTQLDRTARSLIIRHEMVHMARGDLWWNLVAISFTLAFWFNPLSWIGYREFRHAQELSCDAVVLKSHRRSQQIPYANALLTFAATPTHSMLTSLPYSSKEQLKERIMNLTTSINRPGIVTVVAITLLSITGALQALELSKDHSVHTAPVYRADPVYPAAAVEQNIEGAVTLQFNIEQSGAVSNVNVVAAQPKGLFDQAAIDAVSQWQYQKGAPQSDVLVEIAFALGNDTVKVIEREHEVVQVKRK</sequence>
<keyword evidence="5" id="KW-0653">Protein transport</keyword>
<protein>
    <recommendedName>
        <fullName evidence="5">Protein TonB</fullName>
    </recommendedName>
</protein>
<keyword evidence="4 5" id="KW-0472">Membrane</keyword>
<evidence type="ECO:0000313" key="8">
    <source>
        <dbReference type="Proteomes" id="UP000709336"/>
    </source>
</evidence>
<dbReference type="InterPro" id="IPR008756">
    <property type="entry name" value="Peptidase_M56"/>
</dbReference>
<evidence type="ECO:0000256" key="1">
    <source>
        <dbReference type="ARBA" id="ARBA00004167"/>
    </source>
</evidence>
<keyword evidence="2 5" id="KW-0812">Transmembrane</keyword>
<feature type="transmembrane region" description="Helical" evidence="5">
    <location>
        <begin position="6"/>
        <end position="26"/>
    </location>
</feature>
<keyword evidence="5" id="KW-1003">Cell membrane</keyword>
<comment type="function">
    <text evidence="5">Interacts with outer membrane receptor proteins that carry out high-affinity binding and energy dependent uptake into the periplasmic space of specific substrates. It could act to transduce energy from the cytoplasmic membrane to specific energy-requiring processes in the outer membrane, resulting in the release into the periplasm of ligands bound by these outer membrane proteins.</text>
</comment>
<dbReference type="Gene3D" id="3.30.2420.10">
    <property type="entry name" value="TonB"/>
    <property type="match status" value="1"/>
</dbReference>
<evidence type="ECO:0000256" key="5">
    <source>
        <dbReference type="RuleBase" id="RU362123"/>
    </source>
</evidence>